<comment type="caution">
    <text evidence="1">The sequence shown here is derived from an EMBL/GenBank/DDBJ whole genome shotgun (WGS) entry which is preliminary data.</text>
</comment>
<evidence type="ECO:0000313" key="2">
    <source>
        <dbReference type="Proteomes" id="UP001642540"/>
    </source>
</evidence>
<reference evidence="1 2" key="1">
    <citation type="submission" date="2024-08" db="EMBL/GenBank/DDBJ databases">
        <authorList>
            <person name="Cucini C."/>
            <person name="Frati F."/>
        </authorList>
    </citation>
    <scope>NUCLEOTIDE SEQUENCE [LARGE SCALE GENOMIC DNA]</scope>
</reference>
<proteinExistence type="predicted"/>
<gene>
    <name evidence="1" type="ORF">ODALV1_LOCUS21562</name>
</gene>
<evidence type="ECO:0000313" key="1">
    <source>
        <dbReference type="EMBL" id="CAL8126810.1"/>
    </source>
</evidence>
<protein>
    <recommendedName>
        <fullName evidence="3">F-box domain-containing protein</fullName>
    </recommendedName>
</protein>
<evidence type="ECO:0008006" key="3">
    <source>
        <dbReference type="Google" id="ProtNLM"/>
    </source>
</evidence>
<dbReference type="Proteomes" id="UP001642540">
    <property type="component" value="Unassembled WGS sequence"/>
</dbReference>
<name>A0ABP1RDC0_9HEXA</name>
<keyword evidence="2" id="KW-1185">Reference proteome</keyword>
<accession>A0ABP1RDC0</accession>
<dbReference type="EMBL" id="CAXLJM020000072">
    <property type="protein sequence ID" value="CAL8126810.1"/>
    <property type="molecule type" value="Genomic_DNA"/>
</dbReference>
<organism evidence="1 2">
    <name type="scientific">Orchesella dallaii</name>
    <dbReference type="NCBI Taxonomy" id="48710"/>
    <lineage>
        <taxon>Eukaryota</taxon>
        <taxon>Metazoa</taxon>
        <taxon>Ecdysozoa</taxon>
        <taxon>Arthropoda</taxon>
        <taxon>Hexapoda</taxon>
        <taxon>Collembola</taxon>
        <taxon>Entomobryomorpha</taxon>
        <taxon>Entomobryoidea</taxon>
        <taxon>Orchesellidae</taxon>
        <taxon>Orchesellinae</taxon>
        <taxon>Orchesella</taxon>
    </lineage>
</organism>
<sequence length="551" mass="63810">MGNDKRPNRSFVCQKSLQKPFSVLYGWMHHFVFGKSQSNSSDGNCKSRKSIEILFSSIKSKALFAKKNDFCRDVNDGQVRMPNNSVPAPRQSQFMDLPVHIREFIYDLIHAEDVLVIRLTSHELKRDVESHRGLSFKLHDAILDDFESILRTTGIEKLIIEKFVDERKVYDYFPYPHLLQVLEINGRVSEANFELLLNRFPNLTKLVVSFQHSDQQFRVSDWKSNVLYSLKTLEIYSNTFGTTESSLVGDSIKAILCDMHSPNLIHLIVNVVGFIPARIQEYHLWVQIRLSKNSHSLKNVEIHLKQLMHPFILDDVENIQIINEWTNNLQLETFHLDINSHMQLWYPIMDTQSNLRILKLAVRNQSWSRLILVLDKSAETLQEVMITGLSFPLSNDGTRTTPLDVGLLENLKLLKTLEIQHQHVESRNISVPAVIRTSLLPKTLKSLKLCNLLLKPHQTLFFLLKLPLLNELALECWTGDEETLAAFLTVLTFLVKFDLTTVQLIKIMESRIKLENLQNDIERMSHTLYNKTKLLQDKSELYSTLILQRVS</sequence>